<feature type="coiled-coil region" evidence="1">
    <location>
        <begin position="1"/>
        <end position="93"/>
    </location>
</feature>
<evidence type="ECO:0000313" key="3">
    <source>
        <dbReference type="Proteomes" id="UP000501891"/>
    </source>
</evidence>
<accession>A0A858R7G7</accession>
<gene>
    <name evidence="2" type="ORF">HHL28_09795</name>
</gene>
<dbReference type="Pfam" id="PF13747">
    <property type="entry name" value="DUF4164"/>
    <property type="match status" value="1"/>
</dbReference>
<keyword evidence="3" id="KW-1185">Reference proteome</keyword>
<dbReference type="InterPro" id="IPR025310">
    <property type="entry name" value="DUF4164"/>
</dbReference>
<dbReference type="AlphaFoldDB" id="A0A858R7G7"/>
<protein>
    <submittedName>
        <fullName evidence="2">DUF4164 family protein</fullName>
    </submittedName>
</protein>
<dbReference type="Proteomes" id="UP000501891">
    <property type="component" value="Chromosome"/>
</dbReference>
<reference evidence="2" key="1">
    <citation type="submission" date="2020-04" db="EMBL/GenBank/DDBJ databases">
        <title>A desert anoxygenic phototrophic bacterium fixes CO2 using RubisCO under aerobic conditions.</title>
        <authorList>
            <person name="Tang K."/>
        </authorList>
    </citation>
    <scope>NUCLEOTIDE SEQUENCE [LARGE SCALE GENOMIC DNA]</scope>
    <source>
        <strain evidence="2">MIMtkB3</strain>
    </source>
</reference>
<proteinExistence type="predicted"/>
<evidence type="ECO:0000256" key="1">
    <source>
        <dbReference type="SAM" id="Coils"/>
    </source>
</evidence>
<sequence length="93" mass="10298">MERLKSALDHLDQAIGQLDSALTRRLERVGSERDSAAAALFEAERARLEQALAEAEARERLANEREAQARADADAAATRLDAAIERLRTLLEE</sequence>
<dbReference type="EMBL" id="CP051775">
    <property type="protein sequence ID" value="QJE73348.1"/>
    <property type="molecule type" value="Genomic_DNA"/>
</dbReference>
<keyword evidence="1" id="KW-0175">Coiled coil</keyword>
<organism evidence="2 3">
    <name type="scientific">Aerophototrophica crusticola</name>
    <dbReference type="NCBI Taxonomy" id="1709002"/>
    <lineage>
        <taxon>Bacteria</taxon>
        <taxon>Pseudomonadati</taxon>
        <taxon>Pseudomonadota</taxon>
        <taxon>Alphaproteobacteria</taxon>
        <taxon>Rhodospirillales</taxon>
        <taxon>Rhodospirillaceae</taxon>
        <taxon>Aerophototrophica</taxon>
    </lineage>
</organism>
<name>A0A858R7G7_9PROT</name>
<evidence type="ECO:0000313" key="2">
    <source>
        <dbReference type="EMBL" id="QJE73348.1"/>
    </source>
</evidence>
<dbReference type="KEGG" id="acru:HHL28_09795"/>